<proteinExistence type="predicted"/>
<reference evidence="1 2" key="1">
    <citation type="submission" date="2014-10" db="EMBL/GenBank/DDBJ databases">
        <authorList>
            <person name="Barber J.R."/>
            <person name="Boucher C.J."/>
            <person name="Butela K.A."/>
            <person name="Escareno D."/>
            <person name="Ferguson C.L."/>
            <person name="Helster A.R."/>
            <person name="Houser L.C."/>
            <person name="Mangery P."/>
            <person name="Pikula S.M."/>
            <person name="Robinson T.S."/>
            <person name="Sokol S.L."/>
            <person name="Sticha J."/>
            <person name="Suresh M.H."/>
            <person name="Anders K.R."/>
            <person name="Braun M.A."/>
            <person name="Delesalle V.A."/>
            <person name="Hughes L.E."/>
            <person name="Ware V.C."/>
            <person name="Bradley K.W."/>
            <person name="Barker L.P."/>
            <person name="Asai D.J."/>
            <person name="Bowman C.A."/>
            <person name="Russell D.A."/>
            <person name="Pope W.H."/>
            <person name="Jacobs-Sera D."/>
            <person name="Hendrix R.W."/>
            <person name="Hatfull G.F."/>
        </authorList>
    </citation>
    <scope>NUCLEOTIDE SEQUENCE [LARGE SCALE GENOMIC DNA]</scope>
</reference>
<evidence type="ECO:0000313" key="2">
    <source>
        <dbReference type="Proteomes" id="UP000030728"/>
    </source>
</evidence>
<organism evidence="1 2">
    <name type="scientific">Mycobacterium phage HamSlice</name>
    <dbReference type="NCBI Taxonomy" id="1567483"/>
    <lineage>
        <taxon>Viruses</taxon>
        <taxon>Duplodnaviria</taxon>
        <taxon>Heunggongvirae</taxon>
        <taxon>Uroviricota</taxon>
        <taxon>Caudoviricetes</taxon>
        <taxon>Backyardiganvirus</taxon>
        <taxon>Backyardiganvirus peaches</taxon>
    </lineage>
</organism>
<accession>A0A0A1ER63</accession>
<protein>
    <submittedName>
        <fullName evidence="1">Uncharacterized protein</fullName>
    </submittedName>
</protein>
<gene>
    <name evidence="1" type="ORF">PBI_HAMSLICE_63</name>
</gene>
<name>A0A0A1ER63_9CAUD</name>
<dbReference type="EMBL" id="KP057620">
    <property type="protein sequence ID" value="AIY32228.1"/>
    <property type="molecule type" value="Genomic_DNA"/>
</dbReference>
<dbReference type="Proteomes" id="UP000030728">
    <property type="component" value="Segment"/>
</dbReference>
<sequence length="65" mass="7509">MTQSYRKSLTLSTESEYWFVELGSGDSEYPFPSVAAATRFAQGHTHRAPVIRYPDGRRWNGKEWV</sequence>
<evidence type="ECO:0000313" key="1">
    <source>
        <dbReference type="EMBL" id="AIY32228.1"/>
    </source>
</evidence>